<evidence type="ECO:0000256" key="5">
    <source>
        <dbReference type="ARBA" id="ARBA00022840"/>
    </source>
</evidence>
<proteinExistence type="inferred from homology"/>
<dbReference type="GO" id="GO:0033314">
    <property type="term" value="P:mitotic DNA replication checkpoint signaling"/>
    <property type="evidence" value="ECO:0007669"/>
    <property type="project" value="TreeGrafter"/>
</dbReference>
<dbReference type="GO" id="GO:0005634">
    <property type="term" value="C:nucleus"/>
    <property type="evidence" value="ECO:0007669"/>
    <property type="project" value="UniProtKB-SubCell"/>
</dbReference>
<dbReference type="EMBL" id="MU802099">
    <property type="protein sequence ID" value="KAJ3981707.1"/>
    <property type="molecule type" value="Genomic_DNA"/>
</dbReference>
<keyword evidence="5" id="KW-0067">ATP-binding</keyword>
<evidence type="ECO:0000256" key="8">
    <source>
        <dbReference type="SAM" id="MobiDB-lite"/>
    </source>
</evidence>
<feature type="region of interest" description="Disordered" evidence="8">
    <location>
        <begin position="1"/>
        <end position="34"/>
    </location>
</feature>
<reference evidence="10" key="1">
    <citation type="submission" date="2022-08" db="EMBL/GenBank/DDBJ databases">
        <authorList>
            <consortium name="DOE Joint Genome Institute"/>
            <person name="Min B."/>
            <person name="Riley R."/>
            <person name="Sierra-Patev S."/>
            <person name="Naranjo-Ortiz M."/>
            <person name="Looney B."/>
            <person name="Konkel Z."/>
            <person name="Slot J.C."/>
            <person name="Sakamoto Y."/>
            <person name="Steenwyk J.L."/>
            <person name="Rokas A."/>
            <person name="Carro J."/>
            <person name="Camarero S."/>
            <person name="Ferreira P."/>
            <person name="Molpeceres G."/>
            <person name="Ruiz-Duenas F.J."/>
            <person name="Serrano A."/>
            <person name="Henrissat B."/>
            <person name="Drula E."/>
            <person name="Hughes K.W."/>
            <person name="Mata J.L."/>
            <person name="Ishikawa N.K."/>
            <person name="Vargas-Isla R."/>
            <person name="Ushijima S."/>
            <person name="Smith C.A."/>
            <person name="Ahrendt S."/>
            <person name="Andreopoulos W."/>
            <person name="He G."/>
            <person name="Labutti K."/>
            <person name="Lipzen A."/>
            <person name="Ng V."/>
            <person name="Sandor L."/>
            <person name="Barry K."/>
            <person name="Martinez A.T."/>
            <person name="Xiao Y."/>
            <person name="Gibbons J.G."/>
            <person name="Terashima K."/>
            <person name="Hibbett D.S."/>
            <person name="Grigoriev I.V."/>
        </authorList>
    </citation>
    <scope>NUCLEOTIDE SEQUENCE</scope>
    <source>
        <strain evidence="10">TFB7829</strain>
    </source>
</reference>
<sequence>MPARPQRSASSTKSTGKSASQKRTTLKLEPSTANTKRINPLTAVRPLSSSIPIMDISFVNVSLSQGESSSTPSSSKKKGKEKESTLGLVLMNEADKSQLWVDMYEPQSEAELAVHVRKVENVRNWLRESLEGGKLRKYRRVLVLTGPAGTAKSSTIRVLSEELKFEILEWKSSAGDTFVNAPDFITASSWVSDDTMFTKFRLFLERASKCQNVFKTSPTPLSPYSSSSSSLNPTQTHRIILLEDLPNILHASIRSQFQDVIRSLIENADPDPVPIIIIVSDSGMRGEAGDERLVNGAWGHDDEGAFDIRSLLPKDVLHGPYVEEIKFNPIAPTLLKKALQALLSRHFASQKSLITGQMLDTVVESANGDIRSAIMALQFACIRLSKKGKGANPQVLMESITRREQSLALFHLMGKVLYNKRKADPSAPSATTKDIKKDQELDRTLEDLPALPPFLSEHDRKTSRVDVNTLYADSPIDSSLFSLYIHQNYTQFCVDVDECDGVADWLSWADSSGGEAWYQVNPYRFHLLALGTLHSLPTPVPRLNQKVCKPEFFDNLNKEKEAWEGVRDVRSWIIDQVCELCFRPLACNLSFFQGSDNGWNISAWTPTAIATELGGVLRARDVTSSSMPSATQKVPTGHRAFSRLRFAYPKSDRKSIGGRPLNEGDNGEPYSDGAIMMEEQQEIGMWQNREERERDRVVNVADTGGWLESDDINYF</sequence>
<dbReference type="Pfam" id="PF03215">
    <property type="entry name" value="Rad17"/>
    <property type="match status" value="1"/>
</dbReference>
<evidence type="ECO:0000259" key="9">
    <source>
        <dbReference type="Pfam" id="PF25812"/>
    </source>
</evidence>
<feature type="region of interest" description="Disordered" evidence="8">
    <location>
        <begin position="64"/>
        <end position="84"/>
    </location>
</feature>
<evidence type="ECO:0000256" key="4">
    <source>
        <dbReference type="ARBA" id="ARBA00022763"/>
    </source>
</evidence>
<evidence type="ECO:0000313" key="10">
    <source>
        <dbReference type="EMBL" id="KAJ3981707.1"/>
    </source>
</evidence>
<dbReference type="InterPro" id="IPR057927">
    <property type="entry name" value="RAD24-like_helical"/>
</dbReference>
<evidence type="ECO:0000256" key="1">
    <source>
        <dbReference type="ARBA" id="ARBA00004123"/>
    </source>
</evidence>
<organism evidence="10 11">
    <name type="scientific">Lentinula detonsa</name>
    <dbReference type="NCBI Taxonomy" id="2804962"/>
    <lineage>
        <taxon>Eukaryota</taxon>
        <taxon>Fungi</taxon>
        <taxon>Dikarya</taxon>
        <taxon>Basidiomycota</taxon>
        <taxon>Agaricomycotina</taxon>
        <taxon>Agaricomycetes</taxon>
        <taxon>Agaricomycetidae</taxon>
        <taxon>Agaricales</taxon>
        <taxon>Marasmiineae</taxon>
        <taxon>Omphalotaceae</taxon>
        <taxon>Lentinula</taxon>
    </lineage>
</organism>
<keyword evidence="7" id="KW-0131">Cell cycle</keyword>
<dbReference type="GO" id="GO:0003689">
    <property type="term" value="F:DNA clamp loader activity"/>
    <property type="evidence" value="ECO:0007669"/>
    <property type="project" value="TreeGrafter"/>
</dbReference>
<accession>A0AA38PU45</accession>
<dbReference type="InterPro" id="IPR004582">
    <property type="entry name" value="Checkpoint_prot_Rad17_Rad24"/>
</dbReference>
<comment type="subcellular location">
    <subcellularLocation>
        <location evidence="1">Nucleus</location>
    </subcellularLocation>
</comment>
<keyword evidence="6" id="KW-0539">Nucleus</keyword>
<protein>
    <submittedName>
        <fullName evidence="10">Rad17 cell cycle checkpoint protein-domain-containing protein</fullName>
    </submittedName>
</protein>
<dbReference type="Pfam" id="PF25812">
    <property type="entry name" value="RAD24_helical"/>
    <property type="match status" value="1"/>
</dbReference>
<evidence type="ECO:0000256" key="6">
    <source>
        <dbReference type="ARBA" id="ARBA00023242"/>
    </source>
</evidence>
<name>A0AA38PU45_9AGAR</name>
<gene>
    <name evidence="10" type="ORF">F5890DRAFT_1417178</name>
</gene>
<dbReference type="PANTHER" id="PTHR12172">
    <property type="entry name" value="CELL CYCLE CHECKPOINT PROTEIN RAD17"/>
    <property type="match status" value="1"/>
</dbReference>
<dbReference type="GO" id="GO:0003682">
    <property type="term" value="F:chromatin binding"/>
    <property type="evidence" value="ECO:0007669"/>
    <property type="project" value="TreeGrafter"/>
</dbReference>
<dbReference type="AlphaFoldDB" id="A0AA38PU45"/>
<evidence type="ECO:0000256" key="2">
    <source>
        <dbReference type="ARBA" id="ARBA00006168"/>
    </source>
</evidence>
<comment type="similarity">
    <text evidence="2">Belongs to the rad17/RAD24 family.</text>
</comment>
<keyword evidence="4" id="KW-0227">DNA damage</keyword>
<feature type="compositionally biased region" description="Low complexity" evidence="8">
    <location>
        <begin position="64"/>
        <end position="74"/>
    </location>
</feature>
<dbReference type="Gene3D" id="3.40.50.300">
    <property type="entry name" value="P-loop containing nucleotide triphosphate hydrolases"/>
    <property type="match status" value="1"/>
</dbReference>
<evidence type="ECO:0000256" key="3">
    <source>
        <dbReference type="ARBA" id="ARBA00022741"/>
    </source>
</evidence>
<dbReference type="SUPFAM" id="SSF52540">
    <property type="entry name" value="P-loop containing nucleoside triphosphate hydrolases"/>
    <property type="match status" value="1"/>
</dbReference>
<evidence type="ECO:0000313" key="11">
    <source>
        <dbReference type="Proteomes" id="UP001163850"/>
    </source>
</evidence>
<dbReference type="GO" id="GO:0005524">
    <property type="term" value="F:ATP binding"/>
    <property type="evidence" value="ECO:0007669"/>
    <property type="project" value="UniProtKB-KW"/>
</dbReference>
<evidence type="ECO:0000256" key="7">
    <source>
        <dbReference type="ARBA" id="ARBA00023306"/>
    </source>
</evidence>
<dbReference type="PANTHER" id="PTHR12172:SF0">
    <property type="entry name" value="CELL CYCLE CHECKPOINT PROTEIN RAD17"/>
    <property type="match status" value="1"/>
</dbReference>
<dbReference type="InterPro" id="IPR027417">
    <property type="entry name" value="P-loop_NTPase"/>
</dbReference>
<keyword evidence="3" id="KW-0547">Nucleotide-binding</keyword>
<feature type="domain" description="Checkpoint protein RAD24-like helical bundle" evidence="9">
    <location>
        <begin position="404"/>
        <end position="513"/>
    </location>
</feature>
<dbReference type="GO" id="GO:0006281">
    <property type="term" value="P:DNA repair"/>
    <property type="evidence" value="ECO:0007669"/>
    <property type="project" value="InterPro"/>
</dbReference>
<feature type="compositionally biased region" description="Low complexity" evidence="8">
    <location>
        <begin position="8"/>
        <end position="19"/>
    </location>
</feature>
<comment type="caution">
    <text evidence="10">The sequence shown here is derived from an EMBL/GenBank/DDBJ whole genome shotgun (WGS) entry which is preliminary data.</text>
</comment>
<dbReference type="GO" id="GO:0000077">
    <property type="term" value="P:DNA damage checkpoint signaling"/>
    <property type="evidence" value="ECO:0007669"/>
    <property type="project" value="TreeGrafter"/>
</dbReference>
<dbReference type="Proteomes" id="UP001163850">
    <property type="component" value="Unassembled WGS sequence"/>
</dbReference>